<dbReference type="GO" id="GO:0016987">
    <property type="term" value="F:sigma factor activity"/>
    <property type="evidence" value="ECO:0007669"/>
    <property type="project" value="UniProtKB-KW"/>
</dbReference>
<dbReference type="EMBL" id="CP162599">
    <property type="protein sequence ID" value="XDK31255.1"/>
    <property type="molecule type" value="Genomic_DNA"/>
</dbReference>
<evidence type="ECO:0000313" key="9">
    <source>
        <dbReference type="EMBL" id="XDK31255.1"/>
    </source>
</evidence>
<dbReference type="InterPro" id="IPR007627">
    <property type="entry name" value="RNA_pol_sigma70_r2"/>
</dbReference>
<protein>
    <recommendedName>
        <fullName evidence="6">RNA polymerase sigma factor</fullName>
    </recommendedName>
</protein>
<dbReference type="AlphaFoldDB" id="A0AB39HL36"/>
<evidence type="ECO:0000256" key="5">
    <source>
        <dbReference type="ARBA" id="ARBA00023163"/>
    </source>
</evidence>
<dbReference type="Pfam" id="PF04542">
    <property type="entry name" value="Sigma70_r2"/>
    <property type="match status" value="1"/>
</dbReference>
<dbReference type="PANTHER" id="PTHR43133:SF60">
    <property type="entry name" value="RNA POLYMERASE SIGMA FACTOR SIGV"/>
    <property type="match status" value="1"/>
</dbReference>
<reference evidence="9" key="1">
    <citation type="submission" date="2024-07" db="EMBL/GenBank/DDBJ databases">
        <title>Halotolerant mesophilic bacterium Ornithinibacillus sp. 4-3, sp. nov., isolated from soil.</title>
        <authorList>
            <person name="Sidarenka A.V."/>
            <person name="Guliayeva D.E."/>
            <person name="Leanovich S.I."/>
            <person name="Hileuskaya K.S."/>
            <person name="Akhremchuk A.E."/>
            <person name="Sikolenko M.A."/>
            <person name="Valentovich L.N."/>
        </authorList>
    </citation>
    <scope>NUCLEOTIDE SEQUENCE</scope>
    <source>
        <strain evidence="9">4-3</strain>
    </source>
</reference>
<dbReference type="PROSITE" id="PS01063">
    <property type="entry name" value="SIGMA70_ECF"/>
    <property type="match status" value="1"/>
</dbReference>
<dbReference type="RefSeq" id="WP_368651983.1">
    <property type="nucleotide sequence ID" value="NZ_CP162599.1"/>
</dbReference>
<dbReference type="Gene3D" id="1.10.1740.10">
    <property type="match status" value="1"/>
</dbReference>
<feature type="domain" description="RNA polymerase sigma factor 70 region 4 type 2" evidence="8">
    <location>
        <begin position="112"/>
        <end position="163"/>
    </location>
</feature>
<proteinExistence type="inferred from homology"/>
<dbReference type="NCBIfam" id="TIGR02937">
    <property type="entry name" value="sigma70-ECF"/>
    <property type="match status" value="1"/>
</dbReference>
<dbReference type="InterPro" id="IPR013325">
    <property type="entry name" value="RNA_pol_sigma_r2"/>
</dbReference>
<evidence type="ECO:0000259" key="8">
    <source>
        <dbReference type="Pfam" id="PF08281"/>
    </source>
</evidence>
<evidence type="ECO:0000259" key="7">
    <source>
        <dbReference type="Pfam" id="PF04542"/>
    </source>
</evidence>
<dbReference type="InterPro" id="IPR013324">
    <property type="entry name" value="RNA_pol_sigma_r3/r4-like"/>
</dbReference>
<keyword evidence="5 6" id="KW-0804">Transcription</keyword>
<dbReference type="InterPro" id="IPR000838">
    <property type="entry name" value="RNA_pol_sigma70_ECF_CS"/>
</dbReference>
<comment type="similarity">
    <text evidence="1 6">Belongs to the sigma-70 factor family. ECF subfamily.</text>
</comment>
<dbReference type="GO" id="GO:0006950">
    <property type="term" value="P:response to stress"/>
    <property type="evidence" value="ECO:0007669"/>
    <property type="project" value="UniProtKB-ARBA"/>
</dbReference>
<dbReference type="SUPFAM" id="SSF88659">
    <property type="entry name" value="Sigma3 and sigma4 domains of RNA polymerase sigma factors"/>
    <property type="match status" value="1"/>
</dbReference>
<dbReference type="InterPro" id="IPR039425">
    <property type="entry name" value="RNA_pol_sigma-70-like"/>
</dbReference>
<evidence type="ECO:0000256" key="3">
    <source>
        <dbReference type="ARBA" id="ARBA00023082"/>
    </source>
</evidence>
<dbReference type="GO" id="GO:0003677">
    <property type="term" value="F:DNA binding"/>
    <property type="evidence" value="ECO:0007669"/>
    <property type="project" value="UniProtKB-KW"/>
</dbReference>
<evidence type="ECO:0000256" key="6">
    <source>
        <dbReference type="RuleBase" id="RU000716"/>
    </source>
</evidence>
<gene>
    <name evidence="9" type="ORF">AB4Y30_09405</name>
</gene>
<keyword evidence="3 6" id="KW-0731">Sigma factor</keyword>
<dbReference type="InterPro" id="IPR013249">
    <property type="entry name" value="RNA_pol_sigma70_r4_t2"/>
</dbReference>
<dbReference type="InterPro" id="IPR014284">
    <property type="entry name" value="RNA_pol_sigma-70_dom"/>
</dbReference>
<name>A0AB39HL36_9BACI</name>
<evidence type="ECO:0000256" key="1">
    <source>
        <dbReference type="ARBA" id="ARBA00010641"/>
    </source>
</evidence>
<dbReference type="Gene3D" id="1.10.10.10">
    <property type="entry name" value="Winged helix-like DNA-binding domain superfamily/Winged helix DNA-binding domain"/>
    <property type="match status" value="1"/>
</dbReference>
<feature type="domain" description="RNA polymerase sigma-70 region 2" evidence="7">
    <location>
        <begin position="8"/>
        <end position="75"/>
    </location>
</feature>
<evidence type="ECO:0000256" key="2">
    <source>
        <dbReference type="ARBA" id="ARBA00023015"/>
    </source>
</evidence>
<dbReference type="GO" id="GO:0006352">
    <property type="term" value="P:DNA-templated transcription initiation"/>
    <property type="evidence" value="ECO:0007669"/>
    <property type="project" value="InterPro"/>
</dbReference>
<organism evidence="9">
    <name type="scientific">Ornithinibacillus sp. 4-3</name>
    <dbReference type="NCBI Taxonomy" id="3231488"/>
    <lineage>
        <taxon>Bacteria</taxon>
        <taxon>Bacillati</taxon>
        <taxon>Bacillota</taxon>
        <taxon>Bacilli</taxon>
        <taxon>Bacillales</taxon>
        <taxon>Bacillaceae</taxon>
        <taxon>Ornithinibacillus</taxon>
    </lineage>
</organism>
<sequence length="178" mass="21264">MKNTFDRIYDDYHQELYRFVFYMVKDKETTEDLVQEVYIRILKSWDSFRGDSSEKTWIFSIARHVTIDYFRSQKRKSARFLEFFDWGEKGDSIPTLAPLPEEIAEKNEDAQKLYAYLDKCTVDQRSVLILRFIHDFSIKETSEALGFSESKVKTTQHRALKTLKKYWLNDLERGESAL</sequence>
<keyword evidence="4 6" id="KW-0238">DNA-binding</keyword>
<dbReference type="Pfam" id="PF08281">
    <property type="entry name" value="Sigma70_r4_2"/>
    <property type="match status" value="1"/>
</dbReference>
<dbReference type="InterPro" id="IPR036388">
    <property type="entry name" value="WH-like_DNA-bd_sf"/>
</dbReference>
<accession>A0AB39HL36</accession>
<dbReference type="CDD" id="cd06171">
    <property type="entry name" value="Sigma70_r4"/>
    <property type="match status" value="1"/>
</dbReference>
<dbReference type="SUPFAM" id="SSF88946">
    <property type="entry name" value="Sigma2 domain of RNA polymerase sigma factors"/>
    <property type="match status" value="1"/>
</dbReference>
<keyword evidence="2 6" id="KW-0805">Transcription regulation</keyword>
<evidence type="ECO:0000256" key="4">
    <source>
        <dbReference type="ARBA" id="ARBA00023125"/>
    </source>
</evidence>
<dbReference type="PANTHER" id="PTHR43133">
    <property type="entry name" value="RNA POLYMERASE ECF-TYPE SIGMA FACTO"/>
    <property type="match status" value="1"/>
</dbReference>